<name>A0AAE0WRN7_9PEZI</name>
<evidence type="ECO:0000313" key="1">
    <source>
        <dbReference type="EMBL" id="KAK3676781.1"/>
    </source>
</evidence>
<dbReference type="AlphaFoldDB" id="A0AAE0WRN7"/>
<keyword evidence="2" id="KW-1185">Reference proteome</keyword>
<sequence length="52" mass="5998">MGGCDRTSILPLEKAAEVMQSFAEKAWEKRLLRRRYACAEEDRKGAEQVNVR</sequence>
<comment type="caution">
    <text evidence="1">The sequence shown here is derived from an EMBL/GenBank/DDBJ whole genome shotgun (WGS) entry which is preliminary data.</text>
</comment>
<dbReference type="Proteomes" id="UP001274830">
    <property type="component" value="Unassembled WGS sequence"/>
</dbReference>
<protein>
    <submittedName>
        <fullName evidence="1">Uncharacterized protein</fullName>
    </submittedName>
</protein>
<organism evidence="1 2">
    <name type="scientific">Recurvomyces mirabilis</name>
    <dbReference type="NCBI Taxonomy" id="574656"/>
    <lineage>
        <taxon>Eukaryota</taxon>
        <taxon>Fungi</taxon>
        <taxon>Dikarya</taxon>
        <taxon>Ascomycota</taxon>
        <taxon>Pezizomycotina</taxon>
        <taxon>Dothideomycetes</taxon>
        <taxon>Dothideomycetidae</taxon>
        <taxon>Mycosphaerellales</taxon>
        <taxon>Teratosphaeriaceae</taxon>
        <taxon>Recurvomyces</taxon>
    </lineage>
</organism>
<dbReference type="EMBL" id="JAUTXT010000009">
    <property type="protein sequence ID" value="KAK3676781.1"/>
    <property type="molecule type" value="Genomic_DNA"/>
</dbReference>
<accession>A0AAE0WRN7</accession>
<evidence type="ECO:0000313" key="2">
    <source>
        <dbReference type="Proteomes" id="UP001274830"/>
    </source>
</evidence>
<proteinExistence type="predicted"/>
<reference evidence="1" key="1">
    <citation type="submission" date="2023-07" db="EMBL/GenBank/DDBJ databases">
        <title>Black Yeasts Isolated from many extreme environments.</title>
        <authorList>
            <person name="Coleine C."/>
            <person name="Stajich J.E."/>
            <person name="Selbmann L."/>
        </authorList>
    </citation>
    <scope>NUCLEOTIDE SEQUENCE</scope>
    <source>
        <strain evidence="1">CCFEE 5485</strain>
    </source>
</reference>
<gene>
    <name evidence="1" type="ORF">LTR78_003558</name>
</gene>